<evidence type="ECO:0000313" key="2">
    <source>
        <dbReference type="EMBL" id="MEQ2222193.1"/>
    </source>
</evidence>
<comment type="caution">
    <text evidence="2">The sequence shown here is derived from an EMBL/GenBank/DDBJ whole genome shotgun (WGS) entry which is preliminary data.</text>
</comment>
<gene>
    <name evidence="2" type="ORF">ILYODFUR_023509</name>
</gene>
<reference evidence="2 3" key="1">
    <citation type="submission" date="2021-06" db="EMBL/GenBank/DDBJ databases">
        <authorList>
            <person name="Palmer J.M."/>
        </authorList>
    </citation>
    <scope>NUCLEOTIDE SEQUENCE [LARGE SCALE GENOMIC DNA]</scope>
    <source>
        <strain evidence="3">if_2019</strain>
        <tissue evidence="2">Muscle</tissue>
    </source>
</reference>
<feature type="region of interest" description="Disordered" evidence="1">
    <location>
        <begin position="1"/>
        <end position="20"/>
    </location>
</feature>
<dbReference type="Proteomes" id="UP001482620">
    <property type="component" value="Unassembled WGS sequence"/>
</dbReference>
<sequence>MWVKTPTAEASPSSLQAPPLGPQKPFMFVFDLKASVQDLIYKTLISKTGECSPCSIIYSQEHITTEHVFAFLNVPRPSLICEQEPDTQLHHKAKCHTFRFGGVLLIYGYQDAVWVLY</sequence>
<protein>
    <submittedName>
        <fullName evidence="2">Uncharacterized protein</fullName>
    </submittedName>
</protein>
<organism evidence="2 3">
    <name type="scientific">Ilyodon furcidens</name>
    <name type="common">goldbreast splitfin</name>
    <dbReference type="NCBI Taxonomy" id="33524"/>
    <lineage>
        <taxon>Eukaryota</taxon>
        <taxon>Metazoa</taxon>
        <taxon>Chordata</taxon>
        <taxon>Craniata</taxon>
        <taxon>Vertebrata</taxon>
        <taxon>Euteleostomi</taxon>
        <taxon>Actinopterygii</taxon>
        <taxon>Neopterygii</taxon>
        <taxon>Teleostei</taxon>
        <taxon>Neoteleostei</taxon>
        <taxon>Acanthomorphata</taxon>
        <taxon>Ovalentaria</taxon>
        <taxon>Atherinomorphae</taxon>
        <taxon>Cyprinodontiformes</taxon>
        <taxon>Goodeidae</taxon>
        <taxon>Ilyodon</taxon>
    </lineage>
</organism>
<keyword evidence="3" id="KW-1185">Reference proteome</keyword>
<accession>A0ABV0SR66</accession>
<proteinExistence type="predicted"/>
<evidence type="ECO:0000256" key="1">
    <source>
        <dbReference type="SAM" id="MobiDB-lite"/>
    </source>
</evidence>
<evidence type="ECO:0000313" key="3">
    <source>
        <dbReference type="Proteomes" id="UP001482620"/>
    </source>
</evidence>
<name>A0ABV0SR66_9TELE</name>
<dbReference type="EMBL" id="JAHRIQ010002698">
    <property type="protein sequence ID" value="MEQ2222193.1"/>
    <property type="molecule type" value="Genomic_DNA"/>
</dbReference>